<dbReference type="OrthoDB" id="67027at2759"/>
<accession>A0A422P981</accession>
<organism evidence="2 3">
    <name type="scientific">Trypanosoma conorhini</name>
    <dbReference type="NCBI Taxonomy" id="83891"/>
    <lineage>
        <taxon>Eukaryota</taxon>
        <taxon>Discoba</taxon>
        <taxon>Euglenozoa</taxon>
        <taxon>Kinetoplastea</taxon>
        <taxon>Metakinetoplastina</taxon>
        <taxon>Trypanosomatida</taxon>
        <taxon>Trypanosomatidae</taxon>
        <taxon>Trypanosoma</taxon>
    </lineage>
</organism>
<dbReference type="InterPro" id="IPR000999">
    <property type="entry name" value="RNase_III_dom"/>
</dbReference>
<proteinExistence type="predicted"/>
<dbReference type="Proteomes" id="UP000284403">
    <property type="component" value="Unassembled WGS sequence"/>
</dbReference>
<dbReference type="InterPro" id="IPR036389">
    <property type="entry name" value="RNase_III_sf"/>
</dbReference>
<feature type="domain" description="RNase III" evidence="1">
    <location>
        <begin position="53"/>
        <end position="205"/>
    </location>
</feature>
<evidence type="ECO:0000259" key="1">
    <source>
        <dbReference type="PROSITE" id="PS50142"/>
    </source>
</evidence>
<reference evidence="2 3" key="1">
    <citation type="journal article" date="2018" name="BMC Genomics">
        <title>Genomic comparison of Trypanosoma conorhini and Trypanosoma rangeli to Trypanosoma cruzi strains of high and low virulence.</title>
        <authorList>
            <person name="Bradwell K.R."/>
            <person name="Koparde V.N."/>
            <person name="Matveyev A.V."/>
            <person name="Serrano M.G."/>
            <person name="Alves J.M."/>
            <person name="Parikh H."/>
            <person name="Huang B."/>
            <person name="Lee V."/>
            <person name="Espinosa-Alvarez O."/>
            <person name="Ortiz P.A."/>
            <person name="Costa-Martins A.G."/>
            <person name="Teixeira M.M."/>
            <person name="Buck G.A."/>
        </authorList>
    </citation>
    <scope>NUCLEOTIDE SEQUENCE [LARGE SCALE GENOMIC DNA]</scope>
    <source>
        <strain evidence="2 3">025E</strain>
    </source>
</reference>
<dbReference type="GO" id="GO:0006396">
    <property type="term" value="P:RNA processing"/>
    <property type="evidence" value="ECO:0007669"/>
    <property type="project" value="InterPro"/>
</dbReference>
<dbReference type="Gene3D" id="1.10.1520.10">
    <property type="entry name" value="Ribonuclease III domain"/>
    <property type="match status" value="1"/>
</dbReference>
<dbReference type="GO" id="GO:0004525">
    <property type="term" value="F:ribonuclease III activity"/>
    <property type="evidence" value="ECO:0007669"/>
    <property type="project" value="UniProtKB-EC"/>
</dbReference>
<protein>
    <submittedName>
        <fullName evidence="2">Ribonuclease III</fullName>
        <ecNumber evidence="2">3.1.26.3</ecNumber>
    </submittedName>
</protein>
<dbReference type="GeneID" id="40319744"/>
<dbReference type="SUPFAM" id="SSF69065">
    <property type="entry name" value="RNase III domain-like"/>
    <property type="match status" value="1"/>
</dbReference>
<dbReference type="EMBL" id="MKKU01000372">
    <property type="protein sequence ID" value="RNF14240.1"/>
    <property type="molecule type" value="Genomic_DNA"/>
</dbReference>
<keyword evidence="2" id="KW-0378">Hydrolase</keyword>
<dbReference type="RefSeq" id="XP_029227086.1">
    <property type="nucleotide sequence ID" value="XM_029373022.1"/>
</dbReference>
<keyword evidence="3" id="KW-1185">Reference proteome</keyword>
<name>A0A422P981_9TRYP</name>
<sequence length="222" mass="24420">MRRTCFSSSSTNILNIVSALTEKRGDVVKLSTLLASPSPPLHSLSFAPPPRWAAELSRRLQKQFPELQRQHHVLYMRAFIHPSFTTPDAINSTMNAASPLGEALLASVGGCLIVNAFKDLKRDEVLLLMSFLLSDATLSSILRYHWEMEDMLLTDSSVQLFQGSALRSTAGLLQWLTANGKQQTPDPYSAGCVKSLIGAVYLDGGLEAATSFIYKHILQNIQ</sequence>
<evidence type="ECO:0000313" key="2">
    <source>
        <dbReference type="EMBL" id="RNF14240.1"/>
    </source>
</evidence>
<dbReference type="EC" id="3.1.26.3" evidence="2"/>
<evidence type="ECO:0000313" key="3">
    <source>
        <dbReference type="Proteomes" id="UP000284403"/>
    </source>
</evidence>
<gene>
    <name evidence="2" type="ORF">Tco025E_06133</name>
</gene>
<comment type="caution">
    <text evidence="2">The sequence shown here is derived from an EMBL/GenBank/DDBJ whole genome shotgun (WGS) entry which is preliminary data.</text>
</comment>
<dbReference type="AlphaFoldDB" id="A0A422P981"/>
<dbReference type="PROSITE" id="PS50142">
    <property type="entry name" value="RNASE_3_2"/>
    <property type="match status" value="1"/>
</dbReference>